<reference evidence="1" key="1">
    <citation type="submission" date="2021-06" db="EMBL/GenBank/DDBJ databases">
        <authorList>
            <person name="Hodson N. C."/>
            <person name="Mongue J. A."/>
            <person name="Jaron S. K."/>
        </authorList>
    </citation>
    <scope>NUCLEOTIDE SEQUENCE</scope>
</reference>
<evidence type="ECO:0000313" key="1">
    <source>
        <dbReference type="EMBL" id="CAG7716188.1"/>
    </source>
</evidence>
<comment type="caution">
    <text evidence="1">The sequence shown here is derived from an EMBL/GenBank/DDBJ whole genome shotgun (WGS) entry which is preliminary data.</text>
</comment>
<organism evidence="1 2">
    <name type="scientific">Allacma fusca</name>
    <dbReference type="NCBI Taxonomy" id="39272"/>
    <lineage>
        <taxon>Eukaryota</taxon>
        <taxon>Metazoa</taxon>
        <taxon>Ecdysozoa</taxon>
        <taxon>Arthropoda</taxon>
        <taxon>Hexapoda</taxon>
        <taxon>Collembola</taxon>
        <taxon>Symphypleona</taxon>
        <taxon>Sminthuridae</taxon>
        <taxon>Allacma</taxon>
    </lineage>
</organism>
<dbReference type="Proteomes" id="UP000708208">
    <property type="component" value="Unassembled WGS sequence"/>
</dbReference>
<evidence type="ECO:0000313" key="2">
    <source>
        <dbReference type="Proteomes" id="UP000708208"/>
    </source>
</evidence>
<proteinExistence type="predicted"/>
<sequence length="162" mass="18459">MFRDFCTSERALIGGVSNKFEMLDRPRARPFHSYSGDAEDYSFTRIFYINLTHIQAGFSYNSQNLEMSIINNVSASHFNGGTGNRDTNFMSCHKINSSSDQEIHRKINQSFAAKATIESKKADSFEVNITKIFLITANSDLRKFLSQKCLGIRWRGYSMGKI</sequence>
<accession>A0A8J2J818</accession>
<protein>
    <submittedName>
        <fullName evidence="1">Uncharacterized protein</fullName>
    </submittedName>
</protein>
<dbReference type="AlphaFoldDB" id="A0A8J2J818"/>
<gene>
    <name evidence="1" type="ORF">AFUS01_LOCUS5715</name>
</gene>
<keyword evidence="2" id="KW-1185">Reference proteome</keyword>
<dbReference type="EMBL" id="CAJVCH010036514">
    <property type="protein sequence ID" value="CAG7716188.1"/>
    <property type="molecule type" value="Genomic_DNA"/>
</dbReference>
<name>A0A8J2J818_9HEXA</name>